<feature type="signal peptide" evidence="1">
    <location>
        <begin position="1"/>
        <end position="26"/>
    </location>
</feature>
<keyword evidence="3" id="KW-1185">Reference proteome</keyword>
<keyword evidence="1" id="KW-0732">Signal</keyword>
<dbReference type="RefSeq" id="WP_317226930.1">
    <property type="nucleotide sequence ID" value="NZ_JAWJEJ010000001.1"/>
</dbReference>
<evidence type="ECO:0000256" key="1">
    <source>
        <dbReference type="SAM" id="SignalP"/>
    </source>
</evidence>
<organism evidence="2 3">
    <name type="scientific">Sphingomonas agrestis</name>
    <dbReference type="NCBI Taxonomy" id="3080540"/>
    <lineage>
        <taxon>Bacteria</taxon>
        <taxon>Pseudomonadati</taxon>
        <taxon>Pseudomonadota</taxon>
        <taxon>Alphaproteobacteria</taxon>
        <taxon>Sphingomonadales</taxon>
        <taxon>Sphingomonadaceae</taxon>
        <taxon>Sphingomonas</taxon>
    </lineage>
</organism>
<dbReference type="Proteomes" id="UP001273531">
    <property type="component" value="Unassembled WGS sequence"/>
</dbReference>
<protein>
    <recommendedName>
        <fullName evidence="4">DUF2946 domain-containing protein</fullName>
    </recommendedName>
</protein>
<sequence length="105" mass="11102">MRATLHLLVLACLLWCALGIAEPAQAHVGAGEVAAARADQTSWPFDHVSGEQAAGDHHHCPVAPHVPLGSMPAELAQYRAPVFALRFDTLESLTRAPPLQPPALA</sequence>
<gene>
    <name evidence="2" type="ORF">RZN05_12470</name>
</gene>
<evidence type="ECO:0000313" key="3">
    <source>
        <dbReference type="Proteomes" id="UP001273531"/>
    </source>
</evidence>
<evidence type="ECO:0008006" key="4">
    <source>
        <dbReference type="Google" id="ProtNLM"/>
    </source>
</evidence>
<dbReference type="EMBL" id="JAWJEJ010000001">
    <property type="protein sequence ID" value="MDV3457802.1"/>
    <property type="molecule type" value="Genomic_DNA"/>
</dbReference>
<reference evidence="2 3" key="1">
    <citation type="submission" date="2023-10" db="EMBL/GenBank/DDBJ databases">
        <title>Sphingomonas sp. HF-S4 16S ribosomal RNA gene Genome sequencing and assembly.</title>
        <authorList>
            <person name="Lee H."/>
        </authorList>
    </citation>
    <scope>NUCLEOTIDE SEQUENCE [LARGE SCALE GENOMIC DNA]</scope>
    <source>
        <strain evidence="2 3">HF-S4</strain>
    </source>
</reference>
<evidence type="ECO:0000313" key="2">
    <source>
        <dbReference type="EMBL" id="MDV3457802.1"/>
    </source>
</evidence>
<accession>A0ABU3Y944</accession>
<comment type="caution">
    <text evidence="2">The sequence shown here is derived from an EMBL/GenBank/DDBJ whole genome shotgun (WGS) entry which is preliminary data.</text>
</comment>
<name>A0ABU3Y944_9SPHN</name>
<proteinExistence type="predicted"/>
<feature type="chain" id="PRO_5046118391" description="DUF2946 domain-containing protein" evidence="1">
    <location>
        <begin position="27"/>
        <end position="105"/>
    </location>
</feature>